<dbReference type="EMBL" id="CM042028">
    <property type="protein sequence ID" value="KAI3797664.1"/>
    <property type="molecule type" value="Genomic_DNA"/>
</dbReference>
<proteinExistence type="predicted"/>
<name>A0ACB9HP42_9ASTR</name>
<evidence type="ECO:0000313" key="1">
    <source>
        <dbReference type="EMBL" id="KAI3797664.1"/>
    </source>
</evidence>
<evidence type="ECO:0000313" key="2">
    <source>
        <dbReference type="Proteomes" id="UP001056120"/>
    </source>
</evidence>
<keyword evidence="2" id="KW-1185">Reference proteome</keyword>
<protein>
    <submittedName>
        <fullName evidence="1">Uncharacterized protein</fullName>
    </submittedName>
</protein>
<dbReference type="Proteomes" id="UP001056120">
    <property type="component" value="Linkage Group LG11"/>
</dbReference>
<reference evidence="2" key="1">
    <citation type="journal article" date="2022" name="Mol. Ecol. Resour.">
        <title>The genomes of chicory, endive, great burdock and yacon provide insights into Asteraceae palaeo-polyploidization history and plant inulin production.</title>
        <authorList>
            <person name="Fan W."/>
            <person name="Wang S."/>
            <person name="Wang H."/>
            <person name="Wang A."/>
            <person name="Jiang F."/>
            <person name="Liu H."/>
            <person name="Zhao H."/>
            <person name="Xu D."/>
            <person name="Zhang Y."/>
        </authorList>
    </citation>
    <scope>NUCLEOTIDE SEQUENCE [LARGE SCALE GENOMIC DNA]</scope>
    <source>
        <strain evidence="2">cv. Yunnan</strain>
    </source>
</reference>
<gene>
    <name evidence="1" type="ORF">L1987_32925</name>
</gene>
<comment type="caution">
    <text evidence="1">The sequence shown here is derived from an EMBL/GenBank/DDBJ whole genome shotgun (WGS) entry which is preliminary data.</text>
</comment>
<sequence>MASANSGNAPFPPAVPHEEEPEQVSESEPEEESEEEPLGDAEGANSYTDSRETVAYSIAYREDTRTVTQEAVPFESSRIGESSHQVRPQEVRPNEPTIPPNTERSEPQPDLEAQPSKSTNEDSDAIMKALDDRLVHL</sequence>
<reference evidence="1 2" key="2">
    <citation type="journal article" date="2022" name="Mol. Ecol. Resour.">
        <title>The genomes of chicory, endive, great burdock and yacon provide insights into Asteraceae paleo-polyploidization history and plant inulin production.</title>
        <authorList>
            <person name="Fan W."/>
            <person name="Wang S."/>
            <person name="Wang H."/>
            <person name="Wang A."/>
            <person name="Jiang F."/>
            <person name="Liu H."/>
            <person name="Zhao H."/>
            <person name="Xu D."/>
            <person name="Zhang Y."/>
        </authorList>
    </citation>
    <scope>NUCLEOTIDE SEQUENCE [LARGE SCALE GENOMIC DNA]</scope>
    <source>
        <strain evidence="2">cv. Yunnan</strain>
        <tissue evidence="1">Leaves</tissue>
    </source>
</reference>
<organism evidence="1 2">
    <name type="scientific">Smallanthus sonchifolius</name>
    <dbReference type="NCBI Taxonomy" id="185202"/>
    <lineage>
        <taxon>Eukaryota</taxon>
        <taxon>Viridiplantae</taxon>
        <taxon>Streptophyta</taxon>
        <taxon>Embryophyta</taxon>
        <taxon>Tracheophyta</taxon>
        <taxon>Spermatophyta</taxon>
        <taxon>Magnoliopsida</taxon>
        <taxon>eudicotyledons</taxon>
        <taxon>Gunneridae</taxon>
        <taxon>Pentapetalae</taxon>
        <taxon>asterids</taxon>
        <taxon>campanulids</taxon>
        <taxon>Asterales</taxon>
        <taxon>Asteraceae</taxon>
        <taxon>Asteroideae</taxon>
        <taxon>Heliantheae alliance</taxon>
        <taxon>Millerieae</taxon>
        <taxon>Smallanthus</taxon>
    </lineage>
</organism>
<accession>A0ACB9HP42</accession>